<evidence type="ECO:0000313" key="5">
    <source>
        <dbReference type="Proteomes" id="UP001596540"/>
    </source>
</evidence>
<keyword evidence="5" id="KW-1185">Reference proteome</keyword>
<protein>
    <submittedName>
        <fullName evidence="4">DsbA family protein</fullName>
    </submittedName>
</protein>
<comment type="caution">
    <text evidence="4">The sequence shown here is derived from an EMBL/GenBank/DDBJ whole genome shotgun (WGS) entry which is preliminary data.</text>
</comment>
<feature type="domain" description="Thioredoxin-like fold" evidence="3">
    <location>
        <begin position="84"/>
        <end position="173"/>
    </location>
</feature>
<feature type="transmembrane region" description="Helical" evidence="2">
    <location>
        <begin position="29"/>
        <end position="51"/>
    </location>
</feature>
<dbReference type="SUPFAM" id="SSF52833">
    <property type="entry name" value="Thioredoxin-like"/>
    <property type="match status" value="1"/>
</dbReference>
<keyword evidence="2" id="KW-0812">Transmembrane</keyword>
<feature type="compositionally biased region" description="Low complexity" evidence="1">
    <location>
        <begin position="316"/>
        <end position="337"/>
    </location>
</feature>
<dbReference type="EMBL" id="JBHTBH010000005">
    <property type="protein sequence ID" value="MFC7328365.1"/>
    <property type="molecule type" value="Genomic_DNA"/>
</dbReference>
<dbReference type="RefSeq" id="WP_379871028.1">
    <property type="nucleotide sequence ID" value="NZ_JBHTBH010000005.1"/>
</dbReference>
<dbReference type="Proteomes" id="UP001596540">
    <property type="component" value="Unassembled WGS sequence"/>
</dbReference>
<dbReference type="InterPro" id="IPR036249">
    <property type="entry name" value="Thioredoxin-like_sf"/>
</dbReference>
<gene>
    <name evidence="4" type="ORF">ACFQRF_11480</name>
</gene>
<accession>A0ABW2KGY0</accession>
<dbReference type="Gene3D" id="3.40.30.10">
    <property type="entry name" value="Glutaredoxin"/>
    <property type="match status" value="2"/>
</dbReference>
<keyword evidence="2" id="KW-1133">Transmembrane helix</keyword>
<dbReference type="CDD" id="cd02972">
    <property type="entry name" value="DsbA_family"/>
    <property type="match status" value="1"/>
</dbReference>
<evidence type="ECO:0000259" key="3">
    <source>
        <dbReference type="Pfam" id="PF13462"/>
    </source>
</evidence>
<reference evidence="5" key="1">
    <citation type="journal article" date="2019" name="Int. J. Syst. Evol. Microbiol.">
        <title>The Global Catalogue of Microorganisms (GCM) 10K type strain sequencing project: providing services to taxonomists for standard genome sequencing and annotation.</title>
        <authorList>
            <consortium name="The Broad Institute Genomics Platform"/>
            <consortium name="The Broad Institute Genome Sequencing Center for Infectious Disease"/>
            <person name="Wu L."/>
            <person name="Ma J."/>
        </authorList>
    </citation>
    <scope>NUCLEOTIDE SEQUENCE [LARGE SCALE GENOMIC DNA]</scope>
    <source>
        <strain evidence="5">CGMCC 4.7382</strain>
    </source>
</reference>
<keyword evidence="2" id="KW-0472">Membrane</keyword>
<dbReference type="Pfam" id="PF13462">
    <property type="entry name" value="Thioredoxin_4"/>
    <property type="match status" value="1"/>
</dbReference>
<proteinExistence type="predicted"/>
<evidence type="ECO:0000256" key="1">
    <source>
        <dbReference type="SAM" id="MobiDB-lite"/>
    </source>
</evidence>
<evidence type="ECO:0000256" key="2">
    <source>
        <dbReference type="SAM" id="Phobius"/>
    </source>
</evidence>
<evidence type="ECO:0000313" key="4">
    <source>
        <dbReference type="EMBL" id="MFC7328365.1"/>
    </source>
</evidence>
<feature type="region of interest" description="Disordered" evidence="1">
    <location>
        <begin position="304"/>
        <end position="337"/>
    </location>
</feature>
<organism evidence="4 5">
    <name type="scientific">Marinactinospora rubrisoli</name>
    <dbReference type="NCBI Taxonomy" id="2715399"/>
    <lineage>
        <taxon>Bacteria</taxon>
        <taxon>Bacillati</taxon>
        <taxon>Actinomycetota</taxon>
        <taxon>Actinomycetes</taxon>
        <taxon>Streptosporangiales</taxon>
        <taxon>Nocardiopsidaceae</taxon>
        <taxon>Marinactinospora</taxon>
    </lineage>
</organism>
<sequence>MGKASRREARERLKQERLKQQQREKRNRLLAIIGAAVVVVALVVGGGYLYMTAQGRAAEEWNGALAPQILQDDGSVVMAQEGASAPVVEVYADFQCPACRQFETINADTLKQLAAEGEAIVHYRPVSIFAQQSDPISTNSLRGGAAARAAADYGRFVQYNDVLFENQPREGQPGFSVDDLKSWGEEVGITDAGFGERVDAENRVVERFVGEYYPQLSEKGQAEIPEEELATMTLPDLMAWGDDNGVDGSFLDGTYVGELLDATAAVNARYPSGDNRFTGTPSIYIDGTLQGNDVYRVNGLTRAVEEAEPGQVDTKPLSADDSAPPSPTAAEPSSGKE</sequence>
<dbReference type="InterPro" id="IPR012336">
    <property type="entry name" value="Thioredoxin-like_fold"/>
</dbReference>
<name>A0ABW2KGY0_9ACTN</name>